<dbReference type="PANTHER" id="PTHR14155">
    <property type="entry name" value="RING FINGER DOMAIN-CONTAINING"/>
    <property type="match status" value="1"/>
</dbReference>
<feature type="compositionally biased region" description="Low complexity" evidence="5">
    <location>
        <begin position="413"/>
        <end position="426"/>
    </location>
</feature>
<dbReference type="PANTHER" id="PTHR14155:SF627">
    <property type="entry name" value="OS06G0192800 PROTEIN"/>
    <property type="match status" value="1"/>
</dbReference>
<dbReference type="AlphaFoldDB" id="A0A1E7F921"/>
<feature type="region of interest" description="Disordered" evidence="5">
    <location>
        <begin position="246"/>
        <end position="279"/>
    </location>
</feature>
<dbReference type="InterPro" id="IPR013083">
    <property type="entry name" value="Znf_RING/FYVE/PHD"/>
</dbReference>
<feature type="compositionally biased region" description="Polar residues" evidence="5">
    <location>
        <begin position="99"/>
        <end position="113"/>
    </location>
</feature>
<keyword evidence="1" id="KW-0479">Metal-binding</keyword>
<accession>A0A1E7F921</accession>
<feature type="domain" description="RING-type" evidence="7">
    <location>
        <begin position="289"/>
        <end position="347"/>
    </location>
</feature>
<evidence type="ECO:0000256" key="2">
    <source>
        <dbReference type="ARBA" id="ARBA00022771"/>
    </source>
</evidence>
<dbReference type="CDD" id="cd16448">
    <property type="entry name" value="RING-H2"/>
    <property type="match status" value="1"/>
</dbReference>
<evidence type="ECO:0000256" key="6">
    <source>
        <dbReference type="SAM" id="Phobius"/>
    </source>
</evidence>
<feature type="compositionally biased region" description="Low complexity" evidence="5">
    <location>
        <begin position="246"/>
        <end position="261"/>
    </location>
</feature>
<evidence type="ECO:0000256" key="5">
    <source>
        <dbReference type="SAM" id="MobiDB-lite"/>
    </source>
</evidence>
<feature type="transmembrane region" description="Helical" evidence="6">
    <location>
        <begin position="59"/>
        <end position="79"/>
    </location>
</feature>
<sequence>MSNDIPSRTPVAAAVPVPPSVPTTATNIFGATAPPTSAPSPYNLPTNAEAYNSTSSPSFASLTSFLILALIVLFIIRLWQMHKERQSMLAGNQWIHPARNSTADNNGNRTTGTEGFGDGPHHGLSSGNSGLLNFTLKERIELYSKTFDSNGNQLTLKNKHIKTKTSKSISEGGNKNNSSIFLDIELGGKTNDYDNDEDVEENAGKNNDDDDPSIYVSVESERRLTRHLDDDDDDYDDSIKDEIMATSTDDTSTSTKSLCLDLDPDHNDKKNKNKGNDKDKEKQLFSGTCIVCLEEFMKDDVIIWSQDPNCPHIYHKECMVNYLASRAQRSKINSTLNVNDNPCPTCRQNYCTVKDEDIVKLMVQKVAASTSSVVGRTTTSRRLADNNSVITTTTVSLEAVVHSATATAETEGTDNNATTSNTSTMV</sequence>
<feature type="compositionally biased region" description="Basic and acidic residues" evidence="5">
    <location>
        <begin position="263"/>
        <end position="279"/>
    </location>
</feature>
<evidence type="ECO:0000313" key="8">
    <source>
        <dbReference type="EMBL" id="OEU14333.1"/>
    </source>
</evidence>
<keyword evidence="6" id="KW-1133">Transmembrane helix</keyword>
<protein>
    <recommendedName>
        <fullName evidence="7">RING-type domain-containing protein</fullName>
    </recommendedName>
</protein>
<dbReference type="Gene3D" id="3.30.40.10">
    <property type="entry name" value="Zinc/RING finger domain, C3HC4 (zinc finger)"/>
    <property type="match status" value="1"/>
</dbReference>
<dbReference type="PROSITE" id="PS50089">
    <property type="entry name" value="ZF_RING_2"/>
    <property type="match status" value="1"/>
</dbReference>
<feature type="region of interest" description="Disordered" evidence="5">
    <location>
        <begin position="405"/>
        <end position="426"/>
    </location>
</feature>
<feature type="region of interest" description="Disordered" evidence="5">
    <location>
        <begin position="191"/>
        <end position="215"/>
    </location>
</feature>
<keyword evidence="6" id="KW-0812">Transmembrane</keyword>
<reference evidence="8 9" key="1">
    <citation type="submission" date="2016-09" db="EMBL/GenBank/DDBJ databases">
        <title>Extensive genetic diversity and differential bi-allelic expression allows diatom success in the polar Southern Ocean.</title>
        <authorList>
            <consortium name="DOE Joint Genome Institute"/>
            <person name="Mock T."/>
            <person name="Otillar R.P."/>
            <person name="Strauss J."/>
            <person name="Dupont C."/>
            <person name="Frickenhaus S."/>
            <person name="Maumus F."/>
            <person name="Mcmullan M."/>
            <person name="Sanges R."/>
            <person name="Schmutz J."/>
            <person name="Toseland A."/>
            <person name="Valas R."/>
            <person name="Veluchamy A."/>
            <person name="Ward B.J."/>
            <person name="Allen A."/>
            <person name="Barry K."/>
            <person name="Falciatore A."/>
            <person name="Ferrante M."/>
            <person name="Fortunato A.E."/>
            <person name="Gloeckner G."/>
            <person name="Gruber A."/>
            <person name="Hipkin R."/>
            <person name="Janech M."/>
            <person name="Kroth P."/>
            <person name="Leese F."/>
            <person name="Lindquist E."/>
            <person name="Lyon B.R."/>
            <person name="Martin J."/>
            <person name="Mayer C."/>
            <person name="Parker M."/>
            <person name="Quesneville H."/>
            <person name="Raymond J."/>
            <person name="Uhlig C."/>
            <person name="Valentin K.U."/>
            <person name="Worden A.Z."/>
            <person name="Armbrust E.V."/>
            <person name="Bowler C."/>
            <person name="Green B."/>
            <person name="Moulton V."/>
            <person name="Van Oosterhout C."/>
            <person name="Grigoriev I."/>
        </authorList>
    </citation>
    <scope>NUCLEOTIDE SEQUENCE [LARGE SCALE GENOMIC DNA]</scope>
    <source>
        <strain evidence="8 9">CCMP1102</strain>
    </source>
</reference>
<keyword evidence="6" id="KW-0472">Membrane</keyword>
<keyword evidence="9" id="KW-1185">Reference proteome</keyword>
<dbReference type="EMBL" id="KV784360">
    <property type="protein sequence ID" value="OEU14333.1"/>
    <property type="molecule type" value="Genomic_DNA"/>
</dbReference>
<evidence type="ECO:0000313" key="9">
    <source>
        <dbReference type="Proteomes" id="UP000095751"/>
    </source>
</evidence>
<dbReference type="SUPFAM" id="SSF57850">
    <property type="entry name" value="RING/U-box"/>
    <property type="match status" value="1"/>
</dbReference>
<evidence type="ECO:0000256" key="3">
    <source>
        <dbReference type="ARBA" id="ARBA00022833"/>
    </source>
</evidence>
<dbReference type="Proteomes" id="UP000095751">
    <property type="component" value="Unassembled WGS sequence"/>
</dbReference>
<organism evidence="8 9">
    <name type="scientific">Fragilariopsis cylindrus CCMP1102</name>
    <dbReference type="NCBI Taxonomy" id="635003"/>
    <lineage>
        <taxon>Eukaryota</taxon>
        <taxon>Sar</taxon>
        <taxon>Stramenopiles</taxon>
        <taxon>Ochrophyta</taxon>
        <taxon>Bacillariophyta</taxon>
        <taxon>Bacillariophyceae</taxon>
        <taxon>Bacillariophycidae</taxon>
        <taxon>Bacillariales</taxon>
        <taxon>Bacillariaceae</taxon>
        <taxon>Fragilariopsis</taxon>
    </lineage>
</organism>
<keyword evidence="3" id="KW-0862">Zinc</keyword>
<dbReference type="GO" id="GO:0008270">
    <property type="term" value="F:zinc ion binding"/>
    <property type="evidence" value="ECO:0007669"/>
    <property type="project" value="UniProtKB-KW"/>
</dbReference>
<dbReference type="InterPro" id="IPR053238">
    <property type="entry name" value="RING-H2_zinc_finger"/>
</dbReference>
<name>A0A1E7F921_9STRA</name>
<dbReference type="KEGG" id="fcy:FRACYDRAFT_240868"/>
<gene>
    <name evidence="8" type="ORF">FRACYDRAFT_240868</name>
</gene>
<evidence type="ECO:0000259" key="7">
    <source>
        <dbReference type="PROSITE" id="PS50089"/>
    </source>
</evidence>
<evidence type="ECO:0000256" key="4">
    <source>
        <dbReference type="PROSITE-ProRule" id="PRU00175"/>
    </source>
</evidence>
<dbReference type="InParanoid" id="A0A1E7F921"/>
<keyword evidence="2 4" id="KW-0863">Zinc-finger</keyword>
<feature type="region of interest" description="Disordered" evidence="5">
    <location>
        <begin position="98"/>
        <end position="117"/>
    </location>
</feature>
<proteinExistence type="predicted"/>
<dbReference type="OrthoDB" id="49381at2759"/>
<evidence type="ECO:0000256" key="1">
    <source>
        <dbReference type="ARBA" id="ARBA00022723"/>
    </source>
</evidence>
<dbReference type="InterPro" id="IPR001841">
    <property type="entry name" value="Znf_RING"/>
</dbReference>